<dbReference type="PANTHER" id="PTHR30055:SF207">
    <property type="entry name" value="HTH-TYPE TRANSCRIPTIONAL REPRESSOR FATR"/>
    <property type="match status" value="1"/>
</dbReference>
<dbReference type="PROSITE" id="PS50977">
    <property type="entry name" value="HTH_TETR_2"/>
    <property type="match status" value="1"/>
</dbReference>
<dbReference type="AlphaFoldDB" id="A0A4R9G652"/>
<dbReference type="Proteomes" id="UP000297453">
    <property type="component" value="Unassembled WGS sequence"/>
</dbReference>
<proteinExistence type="predicted"/>
<reference evidence="5" key="1">
    <citation type="journal article" date="2019" name="PLoS Negl. Trop. Dis.">
        <title>Revisiting the worldwide diversity of Leptospira species in the environment.</title>
        <authorList>
            <person name="Vincent A.T."/>
            <person name="Schiettekatte O."/>
            <person name="Bourhy P."/>
            <person name="Veyrier F.J."/>
            <person name="Picardeau M."/>
        </authorList>
    </citation>
    <scope>NUCLEOTIDE SEQUENCE [LARGE SCALE GENOMIC DNA]</scope>
    <source>
        <strain evidence="5">SSS9</strain>
    </source>
</reference>
<feature type="region of interest" description="Disordered" evidence="3">
    <location>
        <begin position="1"/>
        <end position="48"/>
    </location>
</feature>
<dbReference type="GO" id="GO:0000976">
    <property type="term" value="F:transcription cis-regulatory region binding"/>
    <property type="evidence" value="ECO:0007669"/>
    <property type="project" value="TreeGrafter"/>
</dbReference>
<dbReference type="EMBL" id="RQEP01000005">
    <property type="protein sequence ID" value="TGK06871.1"/>
    <property type="molecule type" value="Genomic_DNA"/>
</dbReference>
<sequence length="242" mass="28018">MVTWMENNTLSETVSISSEPELTPDTDSARDDKEANHEKTQRKQDESKARIIRSAMKLFAERGFFETRIPEIAAHAKVGVGSLYRHFRNKDDIFNEAFRTAAHEFSKFFDEASLKNSSPRERFFDFWQGLGTFSHRKLDQLILIERNLSSYLLDEESRKEANLLRKKISDYFTPFPGETHLQSVYPSIILGSFTGILRSQAISDKRLETAILKESAEMLWDGFSKLPKSEPNKKKEKQNRKS</sequence>
<keyword evidence="1 2" id="KW-0238">DNA-binding</keyword>
<feature type="DNA-binding region" description="H-T-H motif" evidence="2">
    <location>
        <begin position="68"/>
        <end position="87"/>
    </location>
</feature>
<dbReference type="InterPro" id="IPR001647">
    <property type="entry name" value="HTH_TetR"/>
</dbReference>
<feature type="domain" description="HTH tetR-type" evidence="4">
    <location>
        <begin position="45"/>
        <end position="105"/>
    </location>
</feature>
<evidence type="ECO:0000313" key="6">
    <source>
        <dbReference type="Proteomes" id="UP000297453"/>
    </source>
</evidence>
<organism evidence="5 6">
    <name type="scientific">Leptospira semungkisensis</name>
    <dbReference type="NCBI Taxonomy" id="2484985"/>
    <lineage>
        <taxon>Bacteria</taxon>
        <taxon>Pseudomonadati</taxon>
        <taxon>Spirochaetota</taxon>
        <taxon>Spirochaetia</taxon>
        <taxon>Leptospirales</taxon>
        <taxon>Leptospiraceae</taxon>
        <taxon>Leptospira</taxon>
    </lineage>
</organism>
<feature type="region of interest" description="Disordered" evidence="3">
    <location>
        <begin position="223"/>
        <end position="242"/>
    </location>
</feature>
<evidence type="ECO:0000256" key="1">
    <source>
        <dbReference type="ARBA" id="ARBA00023125"/>
    </source>
</evidence>
<gene>
    <name evidence="5" type="ORF">EHO59_01740</name>
</gene>
<dbReference type="PRINTS" id="PR00455">
    <property type="entry name" value="HTHTETR"/>
</dbReference>
<protein>
    <submittedName>
        <fullName evidence="5">TetR/AcrR family transcriptional regulator</fullName>
    </submittedName>
</protein>
<dbReference type="OrthoDB" id="6430772at2"/>
<dbReference type="GO" id="GO:0003700">
    <property type="term" value="F:DNA-binding transcription factor activity"/>
    <property type="evidence" value="ECO:0007669"/>
    <property type="project" value="TreeGrafter"/>
</dbReference>
<accession>A0A4R9G652</accession>
<evidence type="ECO:0000256" key="3">
    <source>
        <dbReference type="SAM" id="MobiDB-lite"/>
    </source>
</evidence>
<dbReference type="Gene3D" id="1.10.357.10">
    <property type="entry name" value="Tetracycline Repressor, domain 2"/>
    <property type="match status" value="1"/>
</dbReference>
<keyword evidence="6" id="KW-1185">Reference proteome</keyword>
<name>A0A4R9G652_9LEPT</name>
<evidence type="ECO:0000313" key="5">
    <source>
        <dbReference type="EMBL" id="TGK06871.1"/>
    </source>
</evidence>
<dbReference type="InterPro" id="IPR009057">
    <property type="entry name" value="Homeodomain-like_sf"/>
</dbReference>
<feature type="compositionally biased region" description="Basic and acidic residues" evidence="3">
    <location>
        <begin position="27"/>
        <end position="48"/>
    </location>
</feature>
<comment type="caution">
    <text evidence="5">The sequence shown here is derived from an EMBL/GenBank/DDBJ whole genome shotgun (WGS) entry which is preliminary data.</text>
</comment>
<dbReference type="Pfam" id="PF00440">
    <property type="entry name" value="TetR_N"/>
    <property type="match status" value="1"/>
</dbReference>
<evidence type="ECO:0000256" key="2">
    <source>
        <dbReference type="PROSITE-ProRule" id="PRU00335"/>
    </source>
</evidence>
<evidence type="ECO:0000259" key="4">
    <source>
        <dbReference type="PROSITE" id="PS50977"/>
    </source>
</evidence>
<dbReference type="PANTHER" id="PTHR30055">
    <property type="entry name" value="HTH-TYPE TRANSCRIPTIONAL REGULATOR RUTR"/>
    <property type="match status" value="1"/>
</dbReference>
<dbReference type="SUPFAM" id="SSF46689">
    <property type="entry name" value="Homeodomain-like"/>
    <property type="match status" value="1"/>
</dbReference>
<dbReference type="InterPro" id="IPR050109">
    <property type="entry name" value="HTH-type_TetR-like_transc_reg"/>
</dbReference>
<feature type="compositionally biased region" description="Polar residues" evidence="3">
    <location>
        <begin position="1"/>
        <end position="20"/>
    </location>
</feature>